<dbReference type="PROSITE" id="PS51257">
    <property type="entry name" value="PROKAR_LIPOPROTEIN"/>
    <property type="match status" value="1"/>
</dbReference>
<evidence type="ECO:0000313" key="2">
    <source>
        <dbReference type="EMBL" id="AMS04959.1"/>
    </source>
</evidence>
<accession>A0AAC9FC38</accession>
<dbReference type="Proteomes" id="UP000075221">
    <property type="component" value="Chromosome"/>
</dbReference>
<dbReference type="AlphaFoldDB" id="A0AAC9FC38"/>
<reference evidence="2 3" key="1">
    <citation type="submission" date="2016-02" db="EMBL/GenBank/DDBJ databases">
        <title>Complete Genome Sequence of Propionibacterium acidipropionici ATCC 55737.</title>
        <authorList>
            <person name="Luna Flores C.H."/>
            <person name="Nielsen L.K."/>
            <person name="Marcellin E."/>
        </authorList>
    </citation>
    <scope>NUCLEOTIDE SEQUENCE [LARGE SCALE GENOMIC DNA]</scope>
    <source>
        <strain evidence="2 3">ATCC 55737</strain>
    </source>
</reference>
<proteinExistence type="predicted"/>
<dbReference type="OMA" id="YGPRNFR"/>
<feature type="signal peptide" evidence="1">
    <location>
        <begin position="1"/>
        <end position="21"/>
    </location>
</feature>
<evidence type="ECO:0000313" key="3">
    <source>
        <dbReference type="Proteomes" id="UP000075221"/>
    </source>
</evidence>
<organism evidence="2 3">
    <name type="scientific">Acidipropionibacterium acidipropionici</name>
    <dbReference type="NCBI Taxonomy" id="1748"/>
    <lineage>
        <taxon>Bacteria</taxon>
        <taxon>Bacillati</taxon>
        <taxon>Actinomycetota</taxon>
        <taxon>Actinomycetes</taxon>
        <taxon>Propionibacteriales</taxon>
        <taxon>Propionibacteriaceae</taxon>
        <taxon>Acidipropionibacterium</taxon>
    </lineage>
</organism>
<dbReference type="GeneID" id="88085319"/>
<keyword evidence="1" id="KW-0732">Signal</keyword>
<dbReference type="EMBL" id="CP014352">
    <property type="protein sequence ID" value="AMS04959.1"/>
    <property type="molecule type" value="Genomic_DNA"/>
</dbReference>
<gene>
    <name evidence="2" type="ORF">AXH35_05265</name>
</gene>
<feature type="chain" id="PRO_5042248857" description="Lipoprotein" evidence="1">
    <location>
        <begin position="22"/>
        <end position="140"/>
    </location>
</feature>
<evidence type="ECO:0000256" key="1">
    <source>
        <dbReference type="SAM" id="SignalP"/>
    </source>
</evidence>
<protein>
    <recommendedName>
        <fullName evidence="4">Lipoprotein</fullName>
    </recommendedName>
</protein>
<dbReference type="RefSeq" id="WP_015071094.1">
    <property type="nucleotide sequence ID" value="NZ_CP013126.1"/>
</dbReference>
<evidence type="ECO:0008006" key="4">
    <source>
        <dbReference type="Google" id="ProtNLM"/>
    </source>
</evidence>
<sequence length="140" mass="14505">MIVRRSAVCVAALLLAGCGAANPQVEQTPMPAVSPATGSPSSTPPAGVTLRDLGVEHGPAQLILPGGLEIDYQVDNPNNVTLVLDVSQGRSTYDFLRRSLRAGGFRITADGQQSLTFTGHGWDGAYTVSESVAGLTLRTG</sequence>
<name>A0AAC9FC38_9ACTN</name>